<dbReference type="Proteomes" id="UP000323917">
    <property type="component" value="Chromosome"/>
</dbReference>
<reference evidence="2 3" key="1">
    <citation type="submission" date="2019-08" db="EMBL/GenBank/DDBJ databases">
        <title>Deep-cultivation of Planctomycetes and their phenomic and genomic characterization uncovers novel biology.</title>
        <authorList>
            <person name="Wiegand S."/>
            <person name="Jogler M."/>
            <person name="Boedeker C."/>
            <person name="Pinto D."/>
            <person name="Vollmers J."/>
            <person name="Rivas-Marin E."/>
            <person name="Kohn T."/>
            <person name="Peeters S.H."/>
            <person name="Heuer A."/>
            <person name="Rast P."/>
            <person name="Oberbeckmann S."/>
            <person name="Bunk B."/>
            <person name="Jeske O."/>
            <person name="Meyerdierks A."/>
            <person name="Storesund J.E."/>
            <person name="Kallscheuer N."/>
            <person name="Luecker S."/>
            <person name="Lage O.M."/>
            <person name="Pohl T."/>
            <person name="Merkel B.J."/>
            <person name="Hornburger P."/>
            <person name="Mueller R.-W."/>
            <person name="Bruemmer F."/>
            <person name="Labrenz M."/>
            <person name="Spormann A.M."/>
            <person name="Op den Camp H."/>
            <person name="Overmann J."/>
            <person name="Amann R."/>
            <person name="Jetten M.S.M."/>
            <person name="Mascher T."/>
            <person name="Medema M.H."/>
            <person name="Devos D.P."/>
            <person name="Kaster A.-K."/>
            <person name="Ovreas L."/>
            <person name="Rohde M."/>
            <person name="Galperin M.Y."/>
            <person name="Jogler C."/>
        </authorList>
    </citation>
    <scope>NUCLEOTIDE SEQUENCE [LARGE SCALE GENOMIC DNA]</scope>
    <source>
        <strain evidence="2 3">Pr1d</strain>
    </source>
</reference>
<evidence type="ECO:0000313" key="2">
    <source>
        <dbReference type="EMBL" id="QEG37881.1"/>
    </source>
</evidence>
<evidence type="ECO:0000313" key="3">
    <source>
        <dbReference type="Proteomes" id="UP000323917"/>
    </source>
</evidence>
<gene>
    <name evidence="2" type="ORF">Pr1d_52290</name>
</gene>
<dbReference type="EMBL" id="CP042913">
    <property type="protein sequence ID" value="QEG37881.1"/>
    <property type="molecule type" value="Genomic_DNA"/>
</dbReference>
<keyword evidence="3" id="KW-1185">Reference proteome</keyword>
<keyword evidence="1" id="KW-1133">Transmembrane helix</keyword>
<feature type="transmembrane region" description="Helical" evidence="1">
    <location>
        <begin position="135"/>
        <end position="156"/>
    </location>
</feature>
<sequence length="196" mass="21412">MAGRIILAALFSAIAMFFWGFVYWSVSGVTYQLMEPLPESAQADIAAVLRRDKVPSGMYVYPMPPKTPDEEVAKDFEELHLAGPRFQIAHRLEGGEVMAPRTMILGFVHMFVVALVAAFLTAMALPVLDSFGKRFVFVALVALLGVLWSNPGDVIWWHHSPVYCLGQMVYGGVGGLVMAAFIAGIVRPQPSIANAQ</sequence>
<keyword evidence="1" id="KW-0812">Transmembrane</keyword>
<dbReference type="OrthoDB" id="288182at2"/>
<keyword evidence="1" id="KW-0472">Membrane</keyword>
<dbReference type="RefSeq" id="WP_148076051.1">
    <property type="nucleotide sequence ID" value="NZ_CP042913.1"/>
</dbReference>
<organism evidence="2 3">
    <name type="scientific">Bythopirellula goksoeyrii</name>
    <dbReference type="NCBI Taxonomy" id="1400387"/>
    <lineage>
        <taxon>Bacteria</taxon>
        <taxon>Pseudomonadati</taxon>
        <taxon>Planctomycetota</taxon>
        <taxon>Planctomycetia</taxon>
        <taxon>Pirellulales</taxon>
        <taxon>Lacipirellulaceae</taxon>
        <taxon>Bythopirellula</taxon>
    </lineage>
</organism>
<evidence type="ECO:0000256" key="1">
    <source>
        <dbReference type="SAM" id="Phobius"/>
    </source>
</evidence>
<accession>A0A5B9QV49</accession>
<dbReference type="AlphaFoldDB" id="A0A5B9QV49"/>
<feature type="transmembrane region" description="Helical" evidence="1">
    <location>
        <begin position="7"/>
        <end position="26"/>
    </location>
</feature>
<name>A0A5B9QV49_9BACT</name>
<proteinExistence type="predicted"/>
<feature type="transmembrane region" description="Helical" evidence="1">
    <location>
        <begin position="104"/>
        <end position="128"/>
    </location>
</feature>
<feature type="transmembrane region" description="Helical" evidence="1">
    <location>
        <begin position="168"/>
        <end position="186"/>
    </location>
</feature>
<dbReference type="KEGG" id="bgok:Pr1d_52290"/>
<protein>
    <submittedName>
        <fullName evidence="2">Uncharacterized protein</fullName>
    </submittedName>
</protein>